<evidence type="ECO:0000313" key="1">
    <source>
        <dbReference type="EMBL" id="BFD45800.1"/>
    </source>
</evidence>
<dbReference type="EMBL" id="AP029170">
    <property type="protein sequence ID" value="BFD45800.1"/>
    <property type="molecule type" value="Genomic_DNA"/>
</dbReference>
<protein>
    <recommendedName>
        <fullName evidence="2">Secreted protein</fullName>
    </recommendedName>
</protein>
<sequence>MLNKAIAPIGKGLRIIAAIVVINIIERCHTLTSSPSGVGIYHITQAKITSIRIGKFLFQLHILSIINLFQDRVR</sequence>
<reference evidence="1" key="1">
    <citation type="submission" date="2024-01" db="EMBL/GenBank/DDBJ databases">
        <title>Sequencing the genomes of a sandfly, Sergentomyia squamirostris, and its two endosymbionts.</title>
        <authorList>
            <person name="Itokawa K."/>
            <person name="Sanjoba C."/>
        </authorList>
    </citation>
    <scope>NUCLEOTIDE SEQUENCE</scope>
    <source>
        <strain evidence="1">RiSSQ</strain>
    </source>
</reference>
<proteinExistence type="predicted"/>
<name>A0AAT9G7U9_9RICK</name>
<organism evidence="1">
    <name type="scientific">Candidatus Tisiphia endosymbiont of Sergentomyia squamirostris</name>
    <dbReference type="NCBI Taxonomy" id="3113639"/>
    <lineage>
        <taxon>Bacteria</taxon>
        <taxon>Pseudomonadati</taxon>
        <taxon>Pseudomonadota</taxon>
        <taxon>Alphaproteobacteria</taxon>
        <taxon>Rickettsiales</taxon>
        <taxon>Rickettsiaceae</taxon>
        <taxon>Rickettsieae</taxon>
        <taxon>Candidatus Tisiphia</taxon>
    </lineage>
</organism>
<gene>
    <name evidence="1" type="ORF">DMENIID0002_04460</name>
</gene>
<evidence type="ECO:0008006" key="2">
    <source>
        <dbReference type="Google" id="ProtNLM"/>
    </source>
</evidence>
<dbReference type="AlphaFoldDB" id="A0AAT9G7U9"/>
<accession>A0AAT9G7U9</accession>